<evidence type="ECO:0000256" key="2">
    <source>
        <dbReference type="SAM" id="Phobius"/>
    </source>
</evidence>
<proteinExistence type="predicted"/>
<protein>
    <submittedName>
        <fullName evidence="3">Uncharacterized protein</fullName>
    </submittedName>
</protein>
<organism evidence="3 4">
    <name type="scientific">Nonomuraea maritima</name>
    <dbReference type="NCBI Taxonomy" id="683260"/>
    <lineage>
        <taxon>Bacteria</taxon>
        <taxon>Bacillati</taxon>
        <taxon>Actinomycetota</taxon>
        <taxon>Actinomycetes</taxon>
        <taxon>Streptosporangiales</taxon>
        <taxon>Streptosporangiaceae</taxon>
        <taxon>Nonomuraea</taxon>
    </lineage>
</organism>
<keyword evidence="2" id="KW-0812">Transmembrane</keyword>
<name>A0A1G9PA62_9ACTN</name>
<keyword evidence="2" id="KW-1133">Transmembrane helix</keyword>
<dbReference type="AlphaFoldDB" id="A0A1G9PA62"/>
<gene>
    <name evidence="3" type="ORF">SAMN05421874_13374</name>
</gene>
<dbReference type="Proteomes" id="UP000198683">
    <property type="component" value="Unassembled WGS sequence"/>
</dbReference>
<keyword evidence="2" id="KW-0472">Membrane</keyword>
<sequence length="189" mass="20558">MQQGEVAASDRASLGERKAGRRRRLSVFDAVIMAGGLMVLAFAAYQAGPALAAATGDGPHGTFTAVRQSCFEHHPGKWLCTWRGDFRSDDGKVVREGVTLYDSEQDTMKAGQTVRAFDTGRPDHVYGEDGSREWVTVAILLALGAGLASRPLWTRRRPRPAPDDDARETRGADDAEAVAPWELAHEPVR</sequence>
<feature type="compositionally biased region" description="Basic and acidic residues" evidence="1">
    <location>
        <begin position="160"/>
        <end position="173"/>
    </location>
</feature>
<evidence type="ECO:0000256" key="1">
    <source>
        <dbReference type="SAM" id="MobiDB-lite"/>
    </source>
</evidence>
<feature type="transmembrane region" description="Helical" evidence="2">
    <location>
        <begin position="134"/>
        <end position="153"/>
    </location>
</feature>
<reference evidence="3 4" key="1">
    <citation type="submission" date="2016-10" db="EMBL/GenBank/DDBJ databases">
        <authorList>
            <person name="de Groot N.N."/>
        </authorList>
    </citation>
    <scope>NUCLEOTIDE SEQUENCE [LARGE SCALE GENOMIC DNA]</scope>
    <source>
        <strain evidence="3 4">CGMCC 4.5681</strain>
    </source>
</reference>
<evidence type="ECO:0000313" key="4">
    <source>
        <dbReference type="Proteomes" id="UP000198683"/>
    </source>
</evidence>
<accession>A0A1G9PA62</accession>
<dbReference type="EMBL" id="FNFB01000033">
    <property type="protein sequence ID" value="SDL95087.1"/>
    <property type="molecule type" value="Genomic_DNA"/>
</dbReference>
<feature type="transmembrane region" description="Helical" evidence="2">
    <location>
        <begin position="27"/>
        <end position="45"/>
    </location>
</feature>
<feature type="region of interest" description="Disordered" evidence="1">
    <location>
        <begin position="154"/>
        <end position="189"/>
    </location>
</feature>
<keyword evidence="4" id="KW-1185">Reference proteome</keyword>
<evidence type="ECO:0000313" key="3">
    <source>
        <dbReference type="EMBL" id="SDL95087.1"/>
    </source>
</evidence>